<evidence type="ECO:0000313" key="2">
    <source>
        <dbReference type="Proteomes" id="UP001348805"/>
    </source>
</evidence>
<sequence length="122" mass="14985">MITNILIFTFFYMYLISLTYDRDIQIKKVFNIFGPIEYTIRYVDEFDIGLGKHIKYYKIYWNYFSILPFFRDFLMKTDNQIVCTVIDKELVSNYFLSYKAAKEFLYKTRDCTKFILNEDEHF</sequence>
<keyword evidence="2" id="KW-1185">Reference proteome</keyword>
<proteinExistence type="predicted"/>
<protein>
    <submittedName>
        <fullName evidence="1">Uncharacterized protein</fullName>
    </submittedName>
</protein>
<reference evidence="1 2" key="1">
    <citation type="submission" date="2023-11" db="EMBL/GenBank/DDBJ databases">
        <authorList>
            <person name="Cook R."/>
            <person name="Crisci M."/>
            <person name="Pye H."/>
            <person name="Adriaenssens E."/>
            <person name="Santini J."/>
        </authorList>
    </citation>
    <scope>NUCLEOTIDE SEQUENCE [LARGE SCALE GENOMIC DNA]</scope>
    <source>
        <strain evidence="1">Lak_Megaphage_RVC_AP3_GC26</strain>
    </source>
</reference>
<name>A0ABZ0Z0C8_9CAUD</name>
<evidence type="ECO:0000313" key="1">
    <source>
        <dbReference type="EMBL" id="WQJ51558.1"/>
    </source>
</evidence>
<dbReference type="Proteomes" id="UP001348805">
    <property type="component" value="Segment"/>
</dbReference>
<dbReference type="EMBL" id="OR769219">
    <property type="protein sequence ID" value="WQJ51558.1"/>
    <property type="molecule type" value="Genomic_DNA"/>
</dbReference>
<organism evidence="1 2">
    <name type="scientific">phage Lak_Megaphage_RVC_AP3_GC26</name>
    <dbReference type="NCBI Taxonomy" id="3109225"/>
    <lineage>
        <taxon>Viruses</taxon>
        <taxon>Duplodnaviria</taxon>
        <taxon>Heunggongvirae</taxon>
        <taxon>Uroviricota</taxon>
        <taxon>Caudoviricetes</taxon>
        <taxon>Caudoviricetes code 15 clade</taxon>
    </lineage>
</organism>
<accession>A0ABZ0Z0C8</accession>